<evidence type="ECO:0000313" key="7">
    <source>
        <dbReference type="EMBL" id="KAA0706568.1"/>
    </source>
</evidence>
<dbReference type="Pfam" id="PF04548">
    <property type="entry name" value="AIG1"/>
    <property type="match status" value="3"/>
</dbReference>
<dbReference type="FunFam" id="3.40.50.300:FF:000366">
    <property type="entry name" value="GTPase, IMAP family member 2"/>
    <property type="match status" value="1"/>
</dbReference>
<evidence type="ECO:0000259" key="6">
    <source>
        <dbReference type="PROSITE" id="PS51720"/>
    </source>
</evidence>
<feature type="region of interest" description="Disordered" evidence="5">
    <location>
        <begin position="621"/>
        <end position="647"/>
    </location>
</feature>
<dbReference type="PANTHER" id="PTHR10903:SF186">
    <property type="entry name" value="GTPASE IMAP FAMILY MEMBER 4-LIKE-RELATED"/>
    <property type="match status" value="1"/>
</dbReference>
<feature type="coiled-coil region" evidence="4">
    <location>
        <begin position="577"/>
        <end position="618"/>
    </location>
</feature>
<gene>
    <name evidence="7" type="ORF">E1301_Tti023550</name>
</gene>
<dbReference type="SUPFAM" id="SSF52540">
    <property type="entry name" value="P-loop containing nucleoside triphosphate hydrolases"/>
    <property type="match status" value="2"/>
</dbReference>
<dbReference type="PANTHER" id="PTHR10903">
    <property type="entry name" value="GTPASE, IMAP FAMILY MEMBER-RELATED"/>
    <property type="match status" value="1"/>
</dbReference>
<proteinExistence type="inferred from homology"/>
<evidence type="ECO:0000256" key="4">
    <source>
        <dbReference type="SAM" id="Coils"/>
    </source>
</evidence>
<dbReference type="InterPro" id="IPR045058">
    <property type="entry name" value="GIMA/IAN/Toc"/>
</dbReference>
<name>A0A5A9NB70_9TELE</name>
<sequence>MASNEVSTMPHSLPDDRPNRNFILRRSAFETEAPSDDVEQRSERVRGKLEKRHITVINNPHLLQPNLTDHQISHEVRECLSLSAPGPHVIILILHHHDFSEDDRISVKYRLEKFSDQTKKHTIVLTDIKRNRKKESFDSVHQLIKECGGDIFILMKENPDGTLSYSKRLRRYLRMKRTDFLYVTLSERINTLPSLNVVMCGRESTLKSSISKLIVNQNERRSETEVHEIRSSEYVRLEACGHLITLVDVPALFNPRLSEEEAMRQALRCVSLCHPGVHVFLFIISDGPLTDEDKAETEQIQRIFTSRINNQTMVLIHESEHSTEELNDAIKSVIESFGGRHEVLDLTTQMSMEKLVQMMEDNSKSYYSTETFWDAQLEKLLKLEKMKRKQIQTQAFIADVSQGSVTKECQRETARVNRQHITVIDTPGLFDTELSHEEIQTEMINCISISLPGPHVFIIVLSLAQRFTKEDTETVKIIQETFGENSLMYTMVLFTRGDDLKDKAIEEYMKNINSPLKNLIEQCGNRYQSFNNAETENRTQVSALLEKIDAMVKKNGGSYYSSKIFRKMEQEKQEKGTKTLMERIEQLSIEKEEEIERMKMMIMEKEKLNQERARKTEEHIKQIKMTKNPGTRGINEKAGRNTKTNAG</sequence>
<dbReference type="PROSITE" id="PS51720">
    <property type="entry name" value="G_AIG1"/>
    <property type="match status" value="1"/>
</dbReference>
<evidence type="ECO:0000256" key="1">
    <source>
        <dbReference type="ARBA" id="ARBA00008535"/>
    </source>
</evidence>
<evidence type="ECO:0000256" key="3">
    <source>
        <dbReference type="ARBA" id="ARBA00023134"/>
    </source>
</evidence>
<keyword evidence="4" id="KW-0175">Coiled coil</keyword>
<evidence type="ECO:0000313" key="8">
    <source>
        <dbReference type="Proteomes" id="UP000324632"/>
    </source>
</evidence>
<keyword evidence="3" id="KW-0342">GTP-binding</keyword>
<dbReference type="GO" id="GO:0005525">
    <property type="term" value="F:GTP binding"/>
    <property type="evidence" value="ECO:0007669"/>
    <property type="project" value="UniProtKB-KW"/>
</dbReference>
<comment type="caution">
    <text evidence="7">The sequence shown here is derived from an EMBL/GenBank/DDBJ whole genome shotgun (WGS) entry which is preliminary data.</text>
</comment>
<organism evidence="7 8">
    <name type="scientific">Triplophysa tibetana</name>
    <dbReference type="NCBI Taxonomy" id="1572043"/>
    <lineage>
        <taxon>Eukaryota</taxon>
        <taxon>Metazoa</taxon>
        <taxon>Chordata</taxon>
        <taxon>Craniata</taxon>
        <taxon>Vertebrata</taxon>
        <taxon>Euteleostomi</taxon>
        <taxon>Actinopterygii</taxon>
        <taxon>Neopterygii</taxon>
        <taxon>Teleostei</taxon>
        <taxon>Ostariophysi</taxon>
        <taxon>Cypriniformes</taxon>
        <taxon>Nemacheilidae</taxon>
        <taxon>Triplophysa</taxon>
    </lineage>
</organism>
<accession>A0A5A9NB70</accession>
<evidence type="ECO:0000256" key="2">
    <source>
        <dbReference type="ARBA" id="ARBA00022741"/>
    </source>
</evidence>
<dbReference type="Proteomes" id="UP000324632">
    <property type="component" value="Chromosome 20"/>
</dbReference>
<evidence type="ECO:0000256" key="5">
    <source>
        <dbReference type="SAM" id="MobiDB-lite"/>
    </source>
</evidence>
<feature type="domain" description="AIG1-type G" evidence="6">
    <location>
        <begin position="364"/>
        <end position="569"/>
    </location>
</feature>
<reference evidence="7 8" key="1">
    <citation type="journal article" date="2019" name="Mol. Ecol. Resour.">
        <title>Chromosome-level genome assembly of Triplophysa tibetana, a fish adapted to the harsh high-altitude environment of the Tibetan Plateau.</title>
        <authorList>
            <person name="Yang X."/>
            <person name="Liu H."/>
            <person name="Ma Z."/>
            <person name="Zou Y."/>
            <person name="Zou M."/>
            <person name="Mao Y."/>
            <person name="Li X."/>
            <person name="Wang H."/>
            <person name="Chen T."/>
            <person name="Wang W."/>
            <person name="Yang R."/>
        </authorList>
    </citation>
    <scope>NUCLEOTIDE SEQUENCE [LARGE SCALE GENOMIC DNA]</scope>
    <source>
        <strain evidence="7">TTIB1903HZAU</strain>
        <tissue evidence="7">Muscle</tissue>
    </source>
</reference>
<dbReference type="Gene3D" id="3.40.50.300">
    <property type="entry name" value="P-loop containing nucleotide triphosphate hydrolases"/>
    <property type="match status" value="3"/>
</dbReference>
<dbReference type="InterPro" id="IPR006703">
    <property type="entry name" value="G_AIG1"/>
</dbReference>
<protein>
    <submittedName>
        <fullName evidence="7">GTPase IMAP family member 4</fullName>
    </submittedName>
</protein>
<dbReference type="AlphaFoldDB" id="A0A5A9NB70"/>
<keyword evidence="8" id="KW-1185">Reference proteome</keyword>
<comment type="similarity">
    <text evidence="1">Belongs to the TRAFAC class TrmE-Era-EngA-EngB-Septin-like GTPase superfamily. AIG1/Toc34/Toc159-like paraseptin GTPase family. IAN subfamily.</text>
</comment>
<dbReference type="InterPro" id="IPR027417">
    <property type="entry name" value="P-loop_NTPase"/>
</dbReference>
<dbReference type="EMBL" id="SOYY01000020">
    <property type="protein sequence ID" value="KAA0706568.1"/>
    <property type="molecule type" value="Genomic_DNA"/>
</dbReference>
<keyword evidence="2" id="KW-0547">Nucleotide-binding</keyword>